<dbReference type="InterPro" id="IPR021151">
    <property type="entry name" value="GINS_A"/>
</dbReference>
<dbReference type="Gene3D" id="3.40.5.50">
    <property type="match status" value="1"/>
</dbReference>
<evidence type="ECO:0000313" key="2">
    <source>
        <dbReference type="EMBL" id="MBR1369732.1"/>
    </source>
</evidence>
<reference evidence="2" key="1">
    <citation type="submission" date="2014-12" db="EMBL/GenBank/DDBJ databases">
        <authorList>
            <person name="Huang H.-H."/>
            <person name="Chen S.-C."/>
            <person name="Lai M.-C."/>
        </authorList>
    </citation>
    <scope>NUCLEOTIDE SEQUENCE</scope>
    <source>
        <strain evidence="2">K1F9705b</strain>
    </source>
</reference>
<dbReference type="RefSeq" id="WP_211531476.1">
    <property type="nucleotide sequence ID" value="NZ_JWHL01000018.1"/>
</dbReference>
<dbReference type="AlphaFoldDB" id="A0A8J8B7J3"/>
<evidence type="ECO:0000259" key="1">
    <source>
        <dbReference type="Pfam" id="PF05916"/>
    </source>
</evidence>
<organism evidence="2 3">
    <name type="scientific">Methanocalculus chunghsingensis</name>
    <dbReference type="NCBI Taxonomy" id="156457"/>
    <lineage>
        <taxon>Archaea</taxon>
        <taxon>Methanobacteriati</taxon>
        <taxon>Methanobacteriota</taxon>
        <taxon>Stenosarchaea group</taxon>
        <taxon>Methanomicrobia</taxon>
        <taxon>Methanomicrobiales</taxon>
        <taxon>Methanocalculaceae</taxon>
        <taxon>Methanocalculus</taxon>
    </lineage>
</organism>
<feature type="domain" description="GINS subunit" evidence="1">
    <location>
        <begin position="7"/>
        <end position="117"/>
    </location>
</feature>
<dbReference type="EMBL" id="JWHL01000018">
    <property type="protein sequence ID" value="MBR1369732.1"/>
    <property type="molecule type" value="Genomic_DNA"/>
</dbReference>
<dbReference type="Gene3D" id="1.20.58.1030">
    <property type="match status" value="1"/>
</dbReference>
<gene>
    <name evidence="2" type="ORF">RJ53_09700</name>
</gene>
<sequence>MNISFDRLRSILFDERASGTLTDIPSDLYLKVHEEIERMYRALYDSGDPLSEETQDMIRQIESIKSFLQEIFSIRTARIIELATAKANGDVIDREMMRLMTSEERLLFDTVSDAVSHARGTMVDFQIRRKGPVIEEKEEEEEITEAKPSEGVTTVRIITPVESFMGYDGRTYSLLPGDIVVLPRPNADVLCNRNIALNTRIRK</sequence>
<proteinExistence type="predicted"/>
<accession>A0A8J8B7J3</accession>
<keyword evidence="3" id="KW-1185">Reference proteome</keyword>
<name>A0A8J8B7J3_9EURY</name>
<evidence type="ECO:0000313" key="3">
    <source>
        <dbReference type="Proteomes" id="UP000730161"/>
    </source>
</evidence>
<dbReference type="CDD" id="cd11714">
    <property type="entry name" value="GINS_A_archaea"/>
    <property type="match status" value="1"/>
</dbReference>
<comment type="caution">
    <text evidence="2">The sequence shown here is derived from an EMBL/GenBank/DDBJ whole genome shotgun (WGS) entry which is preliminary data.</text>
</comment>
<protein>
    <recommendedName>
        <fullName evidence="1">GINS subunit domain-containing protein</fullName>
    </recommendedName>
</protein>
<dbReference type="OrthoDB" id="157576at2157"/>
<dbReference type="Pfam" id="PF05916">
    <property type="entry name" value="Sld5"/>
    <property type="match status" value="1"/>
</dbReference>
<dbReference type="Proteomes" id="UP000730161">
    <property type="component" value="Unassembled WGS sequence"/>
</dbReference>